<dbReference type="EMBL" id="HBEC01029407">
    <property type="protein sequence ID" value="CAD8296565.1"/>
    <property type="molecule type" value="Transcribed_RNA"/>
</dbReference>
<evidence type="ECO:0000259" key="1">
    <source>
        <dbReference type="Pfam" id="PF04366"/>
    </source>
</evidence>
<reference evidence="2" key="1">
    <citation type="submission" date="2021-01" db="EMBL/GenBank/DDBJ databases">
        <authorList>
            <person name="Corre E."/>
            <person name="Pelletier E."/>
            <person name="Niang G."/>
            <person name="Scheremetjew M."/>
            <person name="Finn R."/>
            <person name="Kale V."/>
            <person name="Holt S."/>
            <person name="Cochrane G."/>
            <person name="Meng A."/>
            <person name="Brown T."/>
            <person name="Cohen L."/>
        </authorList>
    </citation>
    <scope>NUCLEOTIDE SEQUENCE</scope>
    <source>
        <strain evidence="2">CCMP219</strain>
    </source>
</reference>
<gene>
    <name evidence="2" type="ORF">CEUR00632_LOCUS13581</name>
</gene>
<feature type="domain" description="Ysc84 actin-binding" evidence="1">
    <location>
        <begin position="90"/>
        <end position="189"/>
    </location>
</feature>
<dbReference type="Pfam" id="PF04366">
    <property type="entry name" value="Ysc84"/>
    <property type="match status" value="1"/>
</dbReference>
<accession>A0A7R9VIN1</accession>
<protein>
    <recommendedName>
        <fullName evidence="1">Ysc84 actin-binding domain-containing protein</fullName>
    </recommendedName>
</protein>
<dbReference type="AlphaFoldDB" id="A0A7R9VIN1"/>
<proteinExistence type="predicted"/>
<dbReference type="CDD" id="cd11524">
    <property type="entry name" value="SYLF"/>
    <property type="match status" value="1"/>
</dbReference>
<dbReference type="PANTHER" id="PTHR15629:SF2">
    <property type="entry name" value="SH3 DOMAIN-CONTAINING YSC84-LIKE PROTEIN 1"/>
    <property type="match status" value="1"/>
</dbReference>
<organism evidence="2">
    <name type="scientific">Chlamydomonas euryale</name>
    <dbReference type="NCBI Taxonomy" id="1486919"/>
    <lineage>
        <taxon>Eukaryota</taxon>
        <taxon>Viridiplantae</taxon>
        <taxon>Chlorophyta</taxon>
        <taxon>core chlorophytes</taxon>
        <taxon>Chlorophyceae</taxon>
        <taxon>CS clade</taxon>
        <taxon>Chlamydomonadales</taxon>
        <taxon>Chlamydomonadaceae</taxon>
        <taxon>Chlamydomonas</taxon>
    </lineage>
</organism>
<dbReference type="InterPro" id="IPR051702">
    <property type="entry name" value="SH3_domain_YSC84-like"/>
</dbReference>
<sequence>MAPEPRSYDMVPMTDLINRAADVLEMHYGAKAQNDMRIPEELMKEARGVAVLFNYQFSIGVTSSVGSGILIAKKPGSEEWGCPIALGLGGVGVGLVIGAHKDETVLLLMSDAAVKTMCKAGLKCGADMQIALGPTGVKEDANAILASREKPVDGYAYGKAVGLVMGGGFTTQVVSPMYDKNAAFYGVKSPSDGGPAADALVLGDAPEGAAPSDAIGKLQGLLKVN</sequence>
<dbReference type="PANTHER" id="PTHR15629">
    <property type="entry name" value="SH3YL1 PROTEIN"/>
    <property type="match status" value="1"/>
</dbReference>
<evidence type="ECO:0000313" key="2">
    <source>
        <dbReference type="EMBL" id="CAD8296565.1"/>
    </source>
</evidence>
<dbReference type="InterPro" id="IPR007461">
    <property type="entry name" value="Ysc84_actin-binding"/>
</dbReference>
<dbReference type="GO" id="GO:0035091">
    <property type="term" value="F:phosphatidylinositol binding"/>
    <property type="evidence" value="ECO:0007669"/>
    <property type="project" value="TreeGrafter"/>
</dbReference>
<name>A0A7R9VIN1_9CHLO</name>